<proteinExistence type="predicted"/>
<comment type="caution">
    <text evidence="2">The sequence shown here is derived from an EMBL/GenBank/DDBJ whole genome shotgun (WGS) entry which is preliminary data.</text>
</comment>
<keyword evidence="3" id="KW-1185">Reference proteome</keyword>
<protein>
    <recommendedName>
        <fullName evidence="4">BZIP domain-containing protein</fullName>
    </recommendedName>
</protein>
<accession>X6NS40</accession>
<name>X6NS40_RETFI</name>
<dbReference type="AlphaFoldDB" id="X6NS40"/>
<feature type="compositionally biased region" description="Low complexity" evidence="1">
    <location>
        <begin position="195"/>
        <end position="213"/>
    </location>
</feature>
<feature type="region of interest" description="Disordered" evidence="1">
    <location>
        <begin position="141"/>
        <end position="213"/>
    </location>
</feature>
<gene>
    <name evidence="2" type="ORF">RFI_08374</name>
</gene>
<feature type="compositionally biased region" description="Basic and acidic residues" evidence="1">
    <location>
        <begin position="144"/>
        <end position="153"/>
    </location>
</feature>
<sequence length="276" mass="31307">MKNSLKSSTLIALFICIFEGTKKTKKKKKAKITNLRKMCSSSMDKTRDKTINGACRASTYKIERCGLGEDCANVRRPHPDELSTEILRDKKKGKATAADSVSRNAIDDFCSIILFLNFKKKGGKKVNLFFIFFLNKKKSRKRIRESEKRENSGRKNGGGVSGSDSSDKDGISNNRPPLKRMKRNCGHALNAKPQNTNGNSSINNNNGNGSGVNHKWMSQYPLLTDVEIREKQELQRKMRNRKSAVASRNNRRLKKEWLTTQLCQAKKKIEQYKTTV</sequence>
<evidence type="ECO:0000256" key="1">
    <source>
        <dbReference type="SAM" id="MobiDB-lite"/>
    </source>
</evidence>
<organism evidence="2 3">
    <name type="scientific">Reticulomyxa filosa</name>
    <dbReference type="NCBI Taxonomy" id="46433"/>
    <lineage>
        <taxon>Eukaryota</taxon>
        <taxon>Sar</taxon>
        <taxon>Rhizaria</taxon>
        <taxon>Retaria</taxon>
        <taxon>Foraminifera</taxon>
        <taxon>Monothalamids</taxon>
        <taxon>Reticulomyxidae</taxon>
        <taxon>Reticulomyxa</taxon>
    </lineage>
</organism>
<dbReference type="EMBL" id="ASPP01006491">
    <property type="protein sequence ID" value="ETO28753.1"/>
    <property type="molecule type" value="Genomic_DNA"/>
</dbReference>
<reference evidence="2 3" key="1">
    <citation type="journal article" date="2013" name="Curr. Biol.">
        <title>The Genome of the Foraminiferan Reticulomyxa filosa.</title>
        <authorList>
            <person name="Glockner G."/>
            <person name="Hulsmann N."/>
            <person name="Schleicher M."/>
            <person name="Noegel A.A."/>
            <person name="Eichinger L."/>
            <person name="Gallinger C."/>
            <person name="Pawlowski J."/>
            <person name="Sierra R."/>
            <person name="Euteneuer U."/>
            <person name="Pillet L."/>
            <person name="Moustafa A."/>
            <person name="Platzer M."/>
            <person name="Groth M."/>
            <person name="Szafranski K."/>
            <person name="Schliwa M."/>
        </authorList>
    </citation>
    <scope>NUCLEOTIDE SEQUENCE [LARGE SCALE GENOMIC DNA]</scope>
</reference>
<evidence type="ECO:0000313" key="3">
    <source>
        <dbReference type="Proteomes" id="UP000023152"/>
    </source>
</evidence>
<evidence type="ECO:0008006" key="4">
    <source>
        <dbReference type="Google" id="ProtNLM"/>
    </source>
</evidence>
<dbReference type="Proteomes" id="UP000023152">
    <property type="component" value="Unassembled WGS sequence"/>
</dbReference>
<evidence type="ECO:0000313" key="2">
    <source>
        <dbReference type="EMBL" id="ETO28753.1"/>
    </source>
</evidence>